<keyword evidence="9" id="KW-1185">Reference proteome</keyword>
<evidence type="ECO:0000256" key="1">
    <source>
        <dbReference type="ARBA" id="ARBA00009759"/>
    </source>
</evidence>
<reference evidence="8 9" key="1">
    <citation type="journal article" date="2007" name="Proc. Natl. Acad. Sci. U.S.A.">
        <title>The tiny eukaryote Ostreococcus provides genomic insights into the paradox of plankton speciation.</title>
        <authorList>
            <person name="Palenik B."/>
            <person name="Grimwood J."/>
            <person name="Aerts A."/>
            <person name="Rouze P."/>
            <person name="Salamov A."/>
            <person name="Putnam N."/>
            <person name="Dupont C."/>
            <person name="Jorgensen R."/>
            <person name="Derelle E."/>
            <person name="Rombauts S."/>
            <person name="Zhou K."/>
            <person name="Otillar R."/>
            <person name="Merchant S.S."/>
            <person name="Podell S."/>
            <person name="Gaasterland T."/>
            <person name="Napoli C."/>
            <person name="Gendler K."/>
            <person name="Manuell A."/>
            <person name="Tai V."/>
            <person name="Vallon O."/>
            <person name="Piganeau G."/>
            <person name="Jancek S."/>
            <person name="Heijde M."/>
            <person name="Jabbari K."/>
            <person name="Bowler C."/>
            <person name="Lohr M."/>
            <person name="Robbens S."/>
            <person name="Werner G."/>
            <person name="Dubchak I."/>
            <person name="Pazour G.J."/>
            <person name="Ren Q."/>
            <person name="Paulsen I."/>
            <person name="Delwiche C."/>
            <person name="Schmutz J."/>
            <person name="Rokhsar D."/>
            <person name="Van de Peer Y."/>
            <person name="Moreau H."/>
            <person name="Grigoriev I.V."/>
        </authorList>
    </citation>
    <scope>NUCLEOTIDE SEQUENCE [LARGE SCALE GENOMIC DNA]</scope>
    <source>
        <strain evidence="8 9">CCE9901</strain>
    </source>
</reference>
<dbReference type="Proteomes" id="UP000001568">
    <property type="component" value="Chromosome 15"/>
</dbReference>
<name>A4S870_OSTLU</name>
<dbReference type="PRINTS" id="PR00377">
    <property type="entry name" value="IMPHPHTASES"/>
</dbReference>
<feature type="binding site" evidence="6">
    <location>
        <position position="161"/>
    </location>
    <ligand>
        <name>Mg(2+)</name>
        <dbReference type="ChEBI" id="CHEBI:18420"/>
        <label>1</label>
        <note>catalytic</note>
    </ligand>
</feature>
<dbReference type="Gene3D" id="3.40.190.80">
    <property type="match status" value="1"/>
</dbReference>
<dbReference type="Gene3D" id="3.90.1200.10">
    <property type="match status" value="1"/>
</dbReference>
<keyword evidence="6" id="KW-0460">Magnesium</keyword>
<dbReference type="PROSITE" id="PS00630">
    <property type="entry name" value="IMP_2"/>
    <property type="match status" value="1"/>
</dbReference>
<dbReference type="OrthoDB" id="411145at2759"/>
<dbReference type="Gramene" id="ABO99868">
    <property type="protein sequence ID" value="ABO99868"/>
    <property type="gene ID" value="OSTLU_27745"/>
</dbReference>
<evidence type="ECO:0000256" key="7">
    <source>
        <dbReference type="SAM" id="SignalP"/>
    </source>
</evidence>
<evidence type="ECO:0000256" key="6">
    <source>
        <dbReference type="PIRSR" id="PIRSR600760-2"/>
    </source>
</evidence>
<evidence type="ECO:0000256" key="2">
    <source>
        <dbReference type="ARBA" id="ARBA00012633"/>
    </source>
</evidence>
<dbReference type="EC" id="3.1.3.7" evidence="2"/>
<dbReference type="GO" id="GO:0046872">
    <property type="term" value="F:metal ion binding"/>
    <property type="evidence" value="ECO:0007669"/>
    <property type="project" value="UniProtKB-KW"/>
</dbReference>
<feature type="binding site" evidence="6">
    <location>
        <position position="158"/>
    </location>
    <ligand>
        <name>Mg(2+)</name>
        <dbReference type="ChEBI" id="CHEBI:18420"/>
        <label>1</label>
        <note>catalytic</note>
    </ligand>
</feature>
<evidence type="ECO:0000313" key="9">
    <source>
        <dbReference type="Proteomes" id="UP000001568"/>
    </source>
</evidence>
<dbReference type="PANTHER" id="PTHR43028">
    <property type="entry name" value="3'(2'),5'-BISPHOSPHATE NUCLEOTIDASE 1"/>
    <property type="match status" value="1"/>
</dbReference>
<feature type="chain" id="PRO_5002673130" description="3'(2'),5'-bisphosphate nucleotidase 1" evidence="7">
    <location>
        <begin position="27"/>
        <end position="850"/>
    </location>
</feature>
<comment type="cofactor">
    <cofactor evidence="6">
        <name>Mg(2+)</name>
        <dbReference type="ChEBI" id="CHEBI:18420"/>
    </cofactor>
</comment>
<dbReference type="STRING" id="436017.A4S870"/>
<dbReference type="EMBL" id="CP000595">
    <property type="protein sequence ID" value="ABO99868.1"/>
    <property type="molecule type" value="Genomic_DNA"/>
</dbReference>
<organism evidence="8 9">
    <name type="scientific">Ostreococcus lucimarinus (strain CCE9901)</name>
    <dbReference type="NCBI Taxonomy" id="436017"/>
    <lineage>
        <taxon>Eukaryota</taxon>
        <taxon>Viridiplantae</taxon>
        <taxon>Chlorophyta</taxon>
        <taxon>Mamiellophyceae</taxon>
        <taxon>Mamiellales</taxon>
        <taxon>Bathycoccaceae</taxon>
        <taxon>Ostreococcus</taxon>
    </lineage>
</organism>
<dbReference type="SUPFAM" id="SSF56655">
    <property type="entry name" value="Carbohydrate phosphatase"/>
    <property type="match status" value="1"/>
</dbReference>
<dbReference type="KEGG" id="olu:OSTLU_27745"/>
<dbReference type="Pfam" id="PF00459">
    <property type="entry name" value="Inositol_P"/>
    <property type="match status" value="1"/>
</dbReference>
<evidence type="ECO:0000256" key="5">
    <source>
        <dbReference type="ARBA" id="ARBA00044554"/>
    </source>
</evidence>
<dbReference type="InterPro" id="IPR000760">
    <property type="entry name" value="Inositol_monophosphatase-like"/>
</dbReference>
<sequence length="850" mass="91071">MRSSARPYVAGALILWAVALQAHVWSIPDAELRRLRGDSRVSFVPSARGIRRVQKARDEAASDDESAFVVTRKVASDPRSALTEADVAAQSAIVSALRARWPTVKIVGEEDENDDAAPMSPKRGAPLREDLCAAIETCDDARLRTMRVKSEDVTVFIDPVDGTREFVESRLRAVQCLIGIAVRGRAVAGAIGLPFPDGDVASSEACVVYGAVAPGAKRGAVGAHGERGAALEIRFDAENAQVRSVTGDSKNAALIAAKEILRETATKSGATYAHGSIGGAGNKLLAVAEGRAEYALMHFGTSLWDTCAPEAIVRACGGKVTDLYGAPLMHYEDSPGGLVNQLGVVGSSAACEGAISHDAVCSEMRGNEDLKKMLNRFTGGDSSLAFGGDEIQASDVARCLGGGPLSARDVGDRVARAVGAEGDVSLSGYSAPERDAVRGLMSDACRIYFKWSTDDDGRLPRSAFYKKVDMGNLEYMRTKQVTQPLKIARDSKSYAVEASFLASDACKALEEAGIGVPICYAADLRPVHDDPIESKFSLLLEDFHPSDGWEQAKMLRPDQAKCALRALARMHAFFLPGSRFRKSSKAANEDLLATVWSSGGYWQPNMQPDDQMDVVASAWEQHMSSFGAAIEAEPTIDIAVARTVGARLQSHARRIGAETHPFSGCPGADDALRHGGERLAALQTVIHGDPKSGNIFERRAGESDEWEIGLIDFQWTGIGLGGTDVGHFMCASVAPEGLSADGAAENALVDVYYDAFCEAAAEFGAVSSKENAGEELLTREELQVQYENGVLDTMRCVFGYQWLRVKASPESLAKNAQSIGRNSYNKSLPNALWMIRTADLYLKAREARAH</sequence>
<accession>A4S870</accession>
<keyword evidence="6" id="KW-0479">Metal-binding</keyword>
<dbReference type="OMA" id="LMSDACR"/>
<dbReference type="RefSeq" id="XP_001421575.1">
    <property type="nucleotide sequence ID" value="XM_001421538.1"/>
</dbReference>
<feature type="binding site" evidence="6">
    <location>
        <position position="305"/>
    </location>
    <ligand>
        <name>Mg(2+)</name>
        <dbReference type="ChEBI" id="CHEBI:18420"/>
        <label>1</label>
        <note>catalytic</note>
    </ligand>
</feature>
<dbReference type="GeneID" id="5005613"/>
<dbReference type="GO" id="GO:0046854">
    <property type="term" value="P:phosphatidylinositol phosphate biosynthetic process"/>
    <property type="evidence" value="ECO:0007669"/>
    <property type="project" value="InterPro"/>
</dbReference>
<gene>
    <name evidence="8" type="ORF">OSTLU_27745</name>
</gene>
<comment type="similarity">
    <text evidence="1">Belongs to the inositol monophosphatase superfamily.</text>
</comment>
<protein>
    <recommendedName>
        <fullName evidence="3">3'(2'),5'-bisphosphate nucleotidase 1</fullName>
        <ecNumber evidence="2">3.1.3.7</ecNumber>
    </recommendedName>
    <alternativeName>
        <fullName evidence="4">Bisphosphate 3'-nucleotidase 1</fullName>
    </alternativeName>
    <alternativeName>
        <fullName evidence="5">Inositol-polyphosphate 1-phosphatase</fullName>
    </alternativeName>
</protein>
<dbReference type="HOGENOM" id="CLU_393540_0_0_1"/>
<keyword evidence="7" id="KW-0732">Signal</keyword>
<evidence type="ECO:0000313" key="8">
    <source>
        <dbReference type="EMBL" id="ABO99868.1"/>
    </source>
</evidence>
<proteinExistence type="inferred from homology"/>
<feature type="signal peptide" evidence="7">
    <location>
        <begin position="1"/>
        <end position="26"/>
    </location>
</feature>
<dbReference type="GO" id="GO:0008441">
    <property type="term" value="F:3'(2'),5'-bisphosphate nucleotidase activity"/>
    <property type="evidence" value="ECO:0007669"/>
    <property type="project" value="UniProtKB-EC"/>
</dbReference>
<dbReference type="Gene3D" id="3.30.540.10">
    <property type="entry name" value="Fructose-1,6-Bisphosphatase, subunit A, domain 1"/>
    <property type="match status" value="1"/>
</dbReference>
<feature type="binding site" evidence="6">
    <location>
        <position position="109"/>
    </location>
    <ligand>
        <name>Mg(2+)</name>
        <dbReference type="ChEBI" id="CHEBI:18420"/>
        <label>1</label>
        <note>catalytic</note>
    </ligand>
</feature>
<dbReference type="InterPro" id="IPR020550">
    <property type="entry name" value="Inositol_monophosphatase_CS"/>
</dbReference>
<evidence type="ECO:0000256" key="3">
    <source>
        <dbReference type="ARBA" id="ARBA00040342"/>
    </source>
</evidence>
<dbReference type="SUPFAM" id="SSF56112">
    <property type="entry name" value="Protein kinase-like (PK-like)"/>
    <property type="match status" value="1"/>
</dbReference>
<dbReference type="AlphaFoldDB" id="A4S870"/>
<dbReference type="PANTHER" id="PTHR43028:SF5">
    <property type="entry name" value="3'(2'),5'-BISPHOSPHATE NUCLEOTIDASE 1"/>
    <property type="match status" value="1"/>
</dbReference>
<dbReference type="InterPro" id="IPR011009">
    <property type="entry name" value="Kinase-like_dom_sf"/>
</dbReference>
<dbReference type="InterPro" id="IPR050725">
    <property type="entry name" value="CysQ/Inositol_MonoPase"/>
</dbReference>
<dbReference type="eggNOG" id="KOG3099">
    <property type="taxonomic scope" value="Eukaryota"/>
</dbReference>
<evidence type="ECO:0000256" key="4">
    <source>
        <dbReference type="ARBA" id="ARBA00041815"/>
    </source>
</evidence>